<keyword evidence="5" id="KW-1185">Reference proteome</keyword>
<keyword evidence="2" id="KW-0234">DNA repair</keyword>
<evidence type="ECO:0000313" key="4">
    <source>
        <dbReference type="EMBL" id="KAH9292379.1"/>
    </source>
</evidence>
<accession>A0AA38C7S8</accession>
<dbReference type="GO" id="GO:0016887">
    <property type="term" value="F:ATP hydrolysis activity"/>
    <property type="evidence" value="ECO:0007669"/>
    <property type="project" value="InterPro"/>
</dbReference>
<dbReference type="PANTHER" id="PTHR23336">
    <property type="entry name" value="ZINC FINGER CW-TYPE COILED-COIL DOMAIN PROTEIN 3"/>
    <property type="match status" value="1"/>
</dbReference>
<comment type="caution">
    <text evidence="4">The sequence shown here is derived from an EMBL/GenBank/DDBJ whole genome shotgun (WGS) entry which is preliminary data.</text>
</comment>
<dbReference type="AlphaFoldDB" id="A0AA38C7S8"/>
<protein>
    <recommendedName>
        <fullName evidence="3">Morc S5 domain-containing protein</fullName>
    </recommendedName>
</protein>
<dbReference type="Proteomes" id="UP000824469">
    <property type="component" value="Unassembled WGS sequence"/>
</dbReference>
<sequence length="186" mass="22021">EDLPSPDFKFLHRHQVFTSETKVDYEIKVDGSRKLIRFTANDWCRNLETIKQWSPFFSETELLQQFNGMQDQGTRIILYNLWENDQGELELDFETDIHDIQVRGANREERIIEMAQSFPNSRHYLTYRHSLRSYTSILYLRLPAGFQIILRGKVVEHHSLVNDLMNTQEVTYKPQGASDSNHKENN</sequence>
<dbReference type="EMBL" id="JAHRHJ020003155">
    <property type="protein sequence ID" value="KAH9292379.1"/>
    <property type="molecule type" value="Genomic_DNA"/>
</dbReference>
<proteinExistence type="predicted"/>
<evidence type="ECO:0000259" key="3">
    <source>
        <dbReference type="Pfam" id="PF17942"/>
    </source>
</evidence>
<evidence type="ECO:0000256" key="2">
    <source>
        <dbReference type="ARBA" id="ARBA00023204"/>
    </source>
</evidence>
<dbReference type="GO" id="GO:0005634">
    <property type="term" value="C:nucleus"/>
    <property type="evidence" value="ECO:0007669"/>
    <property type="project" value="TreeGrafter"/>
</dbReference>
<evidence type="ECO:0000256" key="1">
    <source>
        <dbReference type="ARBA" id="ARBA00022763"/>
    </source>
</evidence>
<dbReference type="InterPro" id="IPR041006">
    <property type="entry name" value="Morc_S5"/>
</dbReference>
<dbReference type="InterPro" id="IPR045261">
    <property type="entry name" value="MORC_ATPase"/>
</dbReference>
<dbReference type="OMA" id="GASDSNH"/>
<organism evidence="4 5">
    <name type="scientific">Taxus chinensis</name>
    <name type="common">Chinese yew</name>
    <name type="synonym">Taxus wallichiana var. chinensis</name>
    <dbReference type="NCBI Taxonomy" id="29808"/>
    <lineage>
        <taxon>Eukaryota</taxon>
        <taxon>Viridiplantae</taxon>
        <taxon>Streptophyta</taxon>
        <taxon>Embryophyta</taxon>
        <taxon>Tracheophyta</taxon>
        <taxon>Spermatophyta</taxon>
        <taxon>Pinopsida</taxon>
        <taxon>Pinidae</taxon>
        <taxon>Conifers II</taxon>
        <taxon>Cupressales</taxon>
        <taxon>Taxaceae</taxon>
        <taxon>Taxus</taxon>
    </lineage>
</organism>
<dbReference type="Pfam" id="PF17942">
    <property type="entry name" value="Morc6_S5"/>
    <property type="match status" value="1"/>
</dbReference>
<feature type="domain" description="Morc S5" evidence="3">
    <location>
        <begin position="129"/>
        <end position="181"/>
    </location>
</feature>
<gene>
    <name evidence="4" type="ORF">KI387_042431</name>
</gene>
<reference evidence="4 5" key="1">
    <citation type="journal article" date="2021" name="Nat. Plants">
        <title>The Taxus genome provides insights into paclitaxel biosynthesis.</title>
        <authorList>
            <person name="Xiong X."/>
            <person name="Gou J."/>
            <person name="Liao Q."/>
            <person name="Li Y."/>
            <person name="Zhou Q."/>
            <person name="Bi G."/>
            <person name="Li C."/>
            <person name="Du R."/>
            <person name="Wang X."/>
            <person name="Sun T."/>
            <person name="Guo L."/>
            <person name="Liang H."/>
            <person name="Lu P."/>
            <person name="Wu Y."/>
            <person name="Zhang Z."/>
            <person name="Ro D.K."/>
            <person name="Shang Y."/>
            <person name="Huang S."/>
            <person name="Yan J."/>
        </authorList>
    </citation>
    <scope>NUCLEOTIDE SEQUENCE [LARGE SCALE GENOMIC DNA]</scope>
    <source>
        <strain evidence="4">Ta-2019</strain>
    </source>
</reference>
<name>A0AA38C7S8_TAXCH</name>
<feature type="non-terminal residue" evidence="4">
    <location>
        <position position="186"/>
    </location>
</feature>
<dbReference type="GO" id="GO:0006281">
    <property type="term" value="P:DNA repair"/>
    <property type="evidence" value="ECO:0007669"/>
    <property type="project" value="UniProtKB-KW"/>
</dbReference>
<keyword evidence="1" id="KW-0227">DNA damage</keyword>
<dbReference type="PANTHER" id="PTHR23336:SF80">
    <property type="entry name" value="PROTEIN MICRORCHIDIA 7-LIKE"/>
    <property type="match status" value="1"/>
</dbReference>
<evidence type="ECO:0000313" key="5">
    <source>
        <dbReference type="Proteomes" id="UP000824469"/>
    </source>
</evidence>
<feature type="non-terminal residue" evidence="4">
    <location>
        <position position="1"/>
    </location>
</feature>